<gene>
    <name evidence="2" type="ORF">IAD41_01055</name>
</gene>
<dbReference type="Proteomes" id="UP000824139">
    <property type="component" value="Unassembled WGS sequence"/>
</dbReference>
<evidence type="ECO:0000313" key="2">
    <source>
        <dbReference type="EMBL" id="HIS82184.1"/>
    </source>
</evidence>
<comment type="caution">
    <text evidence="2">The sequence shown here is derived from an EMBL/GenBank/DDBJ whole genome shotgun (WGS) entry which is preliminary data.</text>
</comment>
<accession>A0A9D1FU74</accession>
<organism evidence="2 3">
    <name type="scientific">Candidatus Scatenecus faecavium</name>
    <dbReference type="NCBI Taxonomy" id="2840915"/>
    <lineage>
        <taxon>Bacteria</taxon>
        <taxon>Candidatus Scatenecus</taxon>
    </lineage>
</organism>
<reference evidence="2" key="2">
    <citation type="journal article" date="2021" name="PeerJ">
        <title>Extensive microbial diversity within the chicken gut microbiome revealed by metagenomics and culture.</title>
        <authorList>
            <person name="Gilroy R."/>
            <person name="Ravi A."/>
            <person name="Getino M."/>
            <person name="Pursley I."/>
            <person name="Horton D.L."/>
            <person name="Alikhan N.F."/>
            <person name="Baker D."/>
            <person name="Gharbi K."/>
            <person name="Hall N."/>
            <person name="Watson M."/>
            <person name="Adriaenssens E.M."/>
            <person name="Foster-Nyarko E."/>
            <person name="Jarju S."/>
            <person name="Secka A."/>
            <person name="Antonio M."/>
            <person name="Oren A."/>
            <person name="Chaudhuri R.R."/>
            <person name="La Ragione R."/>
            <person name="Hildebrand F."/>
            <person name="Pallen M.J."/>
        </authorList>
    </citation>
    <scope>NUCLEOTIDE SEQUENCE</scope>
    <source>
        <strain evidence="2">CHK152-2994</strain>
    </source>
</reference>
<keyword evidence="1" id="KW-0175">Coiled coil</keyword>
<evidence type="ECO:0000256" key="1">
    <source>
        <dbReference type="SAM" id="Coils"/>
    </source>
</evidence>
<feature type="coiled-coil region" evidence="1">
    <location>
        <begin position="279"/>
        <end position="320"/>
    </location>
</feature>
<evidence type="ECO:0000313" key="3">
    <source>
        <dbReference type="Proteomes" id="UP000824139"/>
    </source>
</evidence>
<name>A0A9D1FU74_9BACT</name>
<dbReference type="EMBL" id="DVJO01000024">
    <property type="protein sequence ID" value="HIS82184.1"/>
    <property type="molecule type" value="Genomic_DNA"/>
</dbReference>
<sequence>MGMAASQARFLGLTARKTNTEYEGQQVNQQRTTLSNQSSNYYNQLLGMTVPTPPSTQDFTKTIYTFSDGALDNTITSLIAQQDGTYKVSYVRKWTDDFAPISAGSTVVTRSGEEGNYTYSVGSVTLRKLGQMPADPDKDPYFSTLSAEQREKALEEENEYLNKLNEQYGEADWQVRYTYNSTTGTWSPYFYKKEDLEKDSVLYSETGASLSNIPCYTIGKAQKQEEIKGVTARFEQDSTGRYISISIYEEDEDGNLMDPITYSLTTNTTTDQDAYDDAMNQYEYDKNQYDQSIQEINAKIEIIQAQDKNLELRLKQLDTEQNAIQTEMDAVQKVIEKNTESTFKTFG</sequence>
<dbReference type="AlphaFoldDB" id="A0A9D1FU74"/>
<reference evidence="2" key="1">
    <citation type="submission" date="2020-10" db="EMBL/GenBank/DDBJ databases">
        <authorList>
            <person name="Gilroy R."/>
        </authorList>
    </citation>
    <scope>NUCLEOTIDE SEQUENCE</scope>
    <source>
        <strain evidence="2">CHK152-2994</strain>
    </source>
</reference>
<proteinExistence type="predicted"/>
<dbReference type="Gene3D" id="6.10.280.220">
    <property type="match status" value="1"/>
</dbReference>
<protein>
    <submittedName>
        <fullName evidence="2">Uncharacterized protein</fullName>
    </submittedName>
</protein>